<comment type="caution">
    <text evidence="2">The sequence shown here is derived from an EMBL/GenBank/DDBJ whole genome shotgun (WGS) entry which is preliminary data.</text>
</comment>
<gene>
    <name evidence="2" type="ORF">C7S16_5506</name>
</gene>
<evidence type="ECO:0000256" key="1">
    <source>
        <dbReference type="SAM" id="MobiDB-lite"/>
    </source>
</evidence>
<name>A0AAW9CJR2_BURTH</name>
<accession>A0AAW9CJR2</accession>
<protein>
    <submittedName>
        <fullName evidence="2">Uncharacterized protein</fullName>
    </submittedName>
</protein>
<dbReference type="AlphaFoldDB" id="A0AAW9CJR2"/>
<feature type="compositionally biased region" description="Basic and acidic residues" evidence="1">
    <location>
        <begin position="1"/>
        <end position="12"/>
    </location>
</feature>
<evidence type="ECO:0000313" key="3">
    <source>
        <dbReference type="Proteomes" id="UP001272137"/>
    </source>
</evidence>
<reference evidence="2" key="1">
    <citation type="submission" date="2018-08" db="EMBL/GenBank/DDBJ databases">
        <title>Identification of Burkholderia cepacia strains that express a Burkholderia pseudomallei-like capsular polysaccharide.</title>
        <authorList>
            <person name="Burtnick M.N."/>
            <person name="Vongsouvath M."/>
            <person name="Newton P."/>
            <person name="Wuthiekanun V."/>
            <person name="Limmathurotsakul D."/>
            <person name="Brett P.J."/>
            <person name="Chantratita N."/>
            <person name="Dance D.A."/>
        </authorList>
    </citation>
    <scope>NUCLEOTIDE SEQUENCE</scope>
    <source>
        <strain evidence="2">SBXCC001</strain>
    </source>
</reference>
<evidence type="ECO:0000313" key="2">
    <source>
        <dbReference type="EMBL" id="MDW9251063.1"/>
    </source>
</evidence>
<organism evidence="2 3">
    <name type="scientific">Burkholderia thailandensis</name>
    <dbReference type="NCBI Taxonomy" id="57975"/>
    <lineage>
        <taxon>Bacteria</taxon>
        <taxon>Pseudomonadati</taxon>
        <taxon>Pseudomonadota</taxon>
        <taxon>Betaproteobacteria</taxon>
        <taxon>Burkholderiales</taxon>
        <taxon>Burkholderiaceae</taxon>
        <taxon>Burkholderia</taxon>
        <taxon>pseudomallei group</taxon>
    </lineage>
</organism>
<feature type="compositionally biased region" description="Low complexity" evidence="1">
    <location>
        <begin position="13"/>
        <end position="26"/>
    </location>
</feature>
<proteinExistence type="predicted"/>
<dbReference type="EMBL" id="QXCT01000001">
    <property type="protein sequence ID" value="MDW9251063.1"/>
    <property type="molecule type" value="Genomic_DNA"/>
</dbReference>
<sequence>MAAAAEPHRPEGRAGAPRAAFRAAPPHDSWSACYRRKNEMCFRNHA</sequence>
<feature type="region of interest" description="Disordered" evidence="1">
    <location>
        <begin position="1"/>
        <end position="27"/>
    </location>
</feature>
<dbReference type="Proteomes" id="UP001272137">
    <property type="component" value="Unassembled WGS sequence"/>
</dbReference>